<accession>A0A915JT05</accession>
<evidence type="ECO:0000313" key="1">
    <source>
        <dbReference type="Proteomes" id="UP000887565"/>
    </source>
</evidence>
<dbReference type="AlphaFoldDB" id="A0A915JT05"/>
<sequence length="77" mass="8854">MYLFGLNLTLEPLDPTAPGSQIIPNYIRLLHSVESASLEERFTNKAIPAECCKGEKDNLDYKTFSKDRDRDYTIEKE</sequence>
<name>A0A915JT05_ROMCU</name>
<organism evidence="1 2">
    <name type="scientific">Romanomermis culicivorax</name>
    <name type="common">Nematode worm</name>
    <dbReference type="NCBI Taxonomy" id="13658"/>
    <lineage>
        <taxon>Eukaryota</taxon>
        <taxon>Metazoa</taxon>
        <taxon>Ecdysozoa</taxon>
        <taxon>Nematoda</taxon>
        <taxon>Enoplea</taxon>
        <taxon>Dorylaimia</taxon>
        <taxon>Mermithida</taxon>
        <taxon>Mermithoidea</taxon>
        <taxon>Mermithidae</taxon>
        <taxon>Romanomermis</taxon>
    </lineage>
</organism>
<dbReference type="WBParaSite" id="nRc.2.0.1.t28967-RA">
    <property type="protein sequence ID" value="nRc.2.0.1.t28967-RA"/>
    <property type="gene ID" value="nRc.2.0.1.g28967"/>
</dbReference>
<dbReference type="Proteomes" id="UP000887565">
    <property type="component" value="Unplaced"/>
</dbReference>
<protein>
    <submittedName>
        <fullName evidence="2">Uncharacterized protein</fullName>
    </submittedName>
</protein>
<reference evidence="2" key="1">
    <citation type="submission" date="2022-11" db="UniProtKB">
        <authorList>
            <consortium name="WormBaseParasite"/>
        </authorList>
    </citation>
    <scope>IDENTIFICATION</scope>
</reference>
<proteinExistence type="predicted"/>
<evidence type="ECO:0000313" key="2">
    <source>
        <dbReference type="WBParaSite" id="nRc.2.0.1.t28967-RA"/>
    </source>
</evidence>
<keyword evidence="1" id="KW-1185">Reference proteome</keyword>